<proteinExistence type="predicted"/>
<reference evidence="2" key="1">
    <citation type="submission" date="2021-06" db="EMBL/GenBank/DDBJ databases">
        <authorList>
            <person name="Criscuolo A."/>
        </authorList>
    </citation>
    <scope>NUCLEOTIDE SEQUENCE</scope>
    <source>
        <strain evidence="2">CIP111600</strain>
    </source>
</reference>
<keyword evidence="1" id="KW-0812">Transmembrane</keyword>
<dbReference type="AlphaFoldDB" id="A0A916NRE8"/>
<dbReference type="Proteomes" id="UP000693672">
    <property type="component" value="Unassembled WGS sequence"/>
</dbReference>
<sequence>MRRFGMVLTIIGVLICIATALLWIWLNAFACGMSPNGCSGFTLHWEDTEALAYFIPPFILGCLLTIAGILTIAGKRRSERR</sequence>
<feature type="transmembrane region" description="Helical" evidence="1">
    <location>
        <begin position="7"/>
        <end position="30"/>
    </location>
</feature>
<feature type="transmembrane region" description="Helical" evidence="1">
    <location>
        <begin position="50"/>
        <end position="73"/>
    </location>
</feature>
<keyword evidence="1" id="KW-0472">Membrane</keyword>
<evidence type="ECO:0000313" key="3">
    <source>
        <dbReference type="Proteomes" id="UP000693672"/>
    </source>
</evidence>
<accession>A0A916NRE8</accession>
<protein>
    <submittedName>
        <fullName evidence="2">Uncharacterized protein</fullName>
    </submittedName>
</protein>
<dbReference type="RefSeq" id="WP_218093951.1">
    <property type="nucleotide sequence ID" value="NZ_CAJVAS010000022.1"/>
</dbReference>
<comment type="caution">
    <text evidence="2">The sequence shown here is derived from an EMBL/GenBank/DDBJ whole genome shotgun (WGS) entry which is preliminary data.</text>
</comment>
<name>A0A916NRE8_9BACL</name>
<evidence type="ECO:0000313" key="2">
    <source>
        <dbReference type="EMBL" id="CAG7641377.1"/>
    </source>
</evidence>
<gene>
    <name evidence="2" type="ORF">PAESOLCIP111_04224</name>
</gene>
<dbReference type="EMBL" id="CAJVAS010000022">
    <property type="protein sequence ID" value="CAG7641377.1"/>
    <property type="molecule type" value="Genomic_DNA"/>
</dbReference>
<keyword evidence="3" id="KW-1185">Reference proteome</keyword>
<organism evidence="2 3">
    <name type="scientific">Paenibacillus solanacearum</name>
    <dbReference type="NCBI Taxonomy" id="2048548"/>
    <lineage>
        <taxon>Bacteria</taxon>
        <taxon>Bacillati</taxon>
        <taxon>Bacillota</taxon>
        <taxon>Bacilli</taxon>
        <taxon>Bacillales</taxon>
        <taxon>Paenibacillaceae</taxon>
        <taxon>Paenibacillus</taxon>
    </lineage>
</organism>
<evidence type="ECO:0000256" key="1">
    <source>
        <dbReference type="SAM" id="Phobius"/>
    </source>
</evidence>
<keyword evidence="1" id="KW-1133">Transmembrane helix</keyword>